<dbReference type="EMBL" id="JAGSNF010000009">
    <property type="protein sequence ID" value="MBR7743150.1"/>
    <property type="molecule type" value="Genomic_DNA"/>
</dbReference>
<dbReference type="AlphaFoldDB" id="A0A941HZR6"/>
<accession>A0A941HZR6</accession>
<organism evidence="2 3">
    <name type="scientific">Phycicoccus avicenniae</name>
    <dbReference type="NCBI Taxonomy" id="2828860"/>
    <lineage>
        <taxon>Bacteria</taxon>
        <taxon>Bacillati</taxon>
        <taxon>Actinomycetota</taxon>
        <taxon>Actinomycetes</taxon>
        <taxon>Micrococcales</taxon>
        <taxon>Intrasporangiaceae</taxon>
        <taxon>Phycicoccus</taxon>
    </lineage>
</organism>
<protein>
    <recommendedName>
        <fullName evidence="4">Lipoprotein</fullName>
    </recommendedName>
</protein>
<evidence type="ECO:0000313" key="2">
    <source>
        <dbReference type="EMBL" id="MBR7743150.1"/>
    </source>
</evidence>
<evidence type="ECO:0000313" key="3">
    <source>
        <dbReference type="Proteomes" id="UP000677016"/>
    </source>
</evidence>
<proteinExistence type="predicted"/>
<keyword evidence="3" id="KW-1185">Reference proteome</keyword>
<sequence length="191" mass="19123">MRTLAAAAVVVAALPLASCSLAPLRDEGTGGGNGTTVTPGTVAVIGLGGLDRDRLGLSDDETVTITGLTVDGDEVGAAAGQVLGVRVYEVEPAGGIGALTTDALDRVEGEPGQDGWDLLDPAGVVLGEAPLGAVVLVRGREPGQWSSDTLVVRYEEGGDPHEERLDVGAVLCVRDDTSAGTCDAFDGADGS</sequence>
<feature type="chain" id="PRO_5038072015" description="Lipoprotein" evidence="1">
    <location>
        <begin position="23"/>
        <end position="191"/>
    </location>
</feature>
<name>A0A941HZR6_9MICO</name>
<dbReference type="RefSeq" id="WP_211602408.1">
    <property type="nucleotide sequence ID" value="NZ_JAGSNF010000009.1"/>
</dbReference>
<comment type="caution">
    <text evidence="2">The sequence shown here is derived from an EMBL/GenBank/DDBJ whole genome shotgun (WGS) entry which is preliminary data.</text>
</comment>
<keyword evidence="1" id="KW-0732">Signal</keyword>
<dbReference type="Proteomes" id="UP000677016">
    <property type="component" value="Unassembled WGS sequence"/>
</dbReference>
<evidence type="ECO:0008006" key="4">
    <source>
        <dbReference type="Google" id="ProtNLM"/>
    </source>
</evidence>
<evidence type="ECO:0000256" key="1">
    <source>
        <dbReference type="SAM" id="SignalP"/>
    </source>
</evidence>
<reference evidence="2" key="1">
    <citation type="submission" date="2021-04" db="EMBL/GenBank/DDBJ databases">
        <title>Phycicoccus avicenniae sp. nov., a novel endophytic actinomycetes isolated from branch of Avicennia mariana.</title>
        <authorList>
            <person name="Tuo L."/>
        </authorList>
    </citation>
    <scope>NUCLEOTIDE SEQUENCE</scope>
    <source>
        <strain evidence="2">BSK3Z-2</strain>
    </source>
</reference>
<feature type="signal peptide" evidence="1">
    <location>
        <begin position="1"/>
        <end position="22"/>
    </location>
</feature>
<gene>
    <name evidence="2" type="ORF">KC207_07585</name>
</gene>